<keyword evidence="1" id="KW-0732">Signal</keyword>
<name>A0ABW3GM60_9PROT</name>
<reference evidence="3" key="1">
    <citation type="journal article" date="2019" name="Int. J. Syst. Evol. Microbiol.">
        <title>The Global Catalogue of Microorganisms (GCM) 10K type strain sequencing project: providing services to taxonomists for standard genome sequencing and annotation.</title>
        <authorList>
            <consortium name="The Broad Institute Genomics Platform"/>
            <consortium name="The Broad Institute Genome Sequencing Center for Infectious Disease"/>
            <person name="Wu L."/>
            <person name="Ma J."/>
        </authorList>
    </citation>
    <scope>NUCLEOTIDE SEQUENCE [LARGE SCALE GENOMIC DNA]</scope>
    <source>
        <strain evidence="3">CCUG 59685</strain>
    </source>
</reference>
<dbReference type="EMBL" id="JBHTJW010000004">
    <property type="protein sequence ID" value="MFD0930810.1"/>
    <property type="molecule type" value="Genomic_DNA"/>
</dbReference>
<accession>A0ABW3GM60</accession>
<dbReference type="Proteomes" id="UP001597106">
    <property type="component" value="Unassembled WGS sequence"/>
</dbReference>
<gene>
    <name evidence="2" type="ORF">ACFQ1T_13560</name>
</gene>
<feature type="non-terminal residue" evidence="2">
    <location>
        <position position="245"/>
    </location>
</feature>
<feature type="signal peptide" evidence="1">
    <location>
        <begin position="1"/>
        <end position="44"/>
    </location>
</feature>
<proteinExistence type="predicted"/>
<protein>
    <recommendedName>
        <fullName evidence="4">ESPR domain-containing protein</fullName>
    </recommendedName>
</protein>
<evidence type="ECO:0000313" key="3">
    <source>
        <dbReference type="Proteomes" id="UP001597106"/>
    </source>
</evidence>
<keyword evidence="3" id="KW-1185">Reference proteome</keyword>
<organism evidence="2 3">
    <name type="scientific">Methylophilus glucosoxydans</name>
    <dbReference type="NCBI Taxonomy" id="752553"/>
    <lineage>
        <taxon>Bacteria</taxon>
        <taxon>Pseudomonadati</taxon>
        <taxon>Pseudomonadota</taxon>
        <taxon>Betaproteobacteria</taxon>
        <taxon>Nitrosomonadales</taxon>
        <taxon>Methylophilaceae</taxon>
        <taxon>Methylophilus</taxon>
    </lineage>
</organism>
<feature type="chain" id="PRO_5047265761" description="ESPR domain-containing protein" evidence="1">
    <location>
        <begin position="45"/>
        <end position="245"/>
    </location>
</feature>
<dbReference type="RefSeq" id="WP_379077710.1">
    <property type="nucleotide sequence ID" value="NZ_JBHTJW010000004.1"/>
</dbReference>
<comment type="caution">
    <text evidence="2">The sequence shown here is derived from an EMBL/GenBank/DDBJ whole genome shotgun (WGS) entry which is preliminary data.</text>
</comment>
<evidence type="ECO:0000313" key="2">
    <source>
        <dbReference type="EMBL" id="MFD0930810.1"/>
    </source>
</evidence>
<sequence length="245" mass="25630">MSSNRRPGNSSAKQIAFNSSHKKSLFKLAPIAAAVMTLSAPANAATIVWDGSTNDWFTESSWSDGLNNIIPGLNDIAEINNGFVNLDISHTVLGINHTGGTIGGSGSLLTTVLNWFGYGSTQKGNGTTTVSGNATIGDGNNYSYQHLGNDESGRTLNLNGNTAFQSAALNVSKASVINNNGTFTSKGDVRDNGANVYDNTIQNYWSSDNTFNNAGTFVQDASGKQTSINTAFNNSGTVNVKSGTL</sequence>
<evidence type="ECO:0000256" key="1">
    <source>
        <dbReference type="SAM" id="SignalP"/>
    </source>
</evidence>
<evidence type="ECO:0008006" key="4">
    <source>
        <dbReference type="Google" id="ProtNLM"/>
    </source>
</evidence>